<evidence type="ECO:0000256" key="1">
    <source>
        <dbReference type="SAM" id="MobiDB-lite"/>
    </source>
</evidence>
<dbReference type="EMBL" id="BTRK01000003">
    <property type="protein sequence ID" value="GMR41557.1"/>
    <property type="molecule type" value="Genomic_DNA"/>
</dbReference>
<feature type="non-terminal residue" evidence="2">
    <location>
        <position position="1"/>
    </location>
</feature>
<evidence type="ECO:0000313" key="3">
    <source>
        <dbReference type="Proteomes" id="UP001328107"/>
    </source>
</evidence>
<evidence type="ECO:0000313" key="2">
    <source>
        <dbReference type="EMBL" id="GMR41557.1"/>
    </source>
</evidence>
<protein>
    <submittedName>
        <fullName evidence="2">Uncharacterized protein</fullName>
    </submittedName>
</protein>
<dbReference type="Proteomes" id="UP001328107">
    <property type="component" value="Unassembled WGS sequence"/>
</dbReference>
<proteinExistence type="predicted"/>
<sequence length="350" mass="36082">QASKSVSDLSTAASDIAHKASKSVSDLSVAASGAAKTASEHAFTFGAALSQASKRMVDGAKVAMDTAAAAKQSISETTTAIMEGATAAKAKITEVSKAASEKVASVSASVQENVKKAQEVSKAAMESAAPVVSAVASAASSVSDVAVNLTSTGGSPSDTNVSTASSGDIKETIKAATSSAASTALNKFSNFSKSLTSMFSGNNTNIGGGASTPRLEFNRDRVLNDSECVALADLCPMPAVAYKPKSPPNSDNSGGYNGKSAETVPKYNQGGENINVYECEIEQAYQQSTGTNSFESVVPLKTEEINRGPMVKHPNYGRAREFAPILLCGTQCASSRVEEWALRHLERTEL</sequence>
<comment type="caution">
    <text evidence="2">The sequence shown here is derived from an EMBL/GenBank/DDBJ whole genome shotgun (WGS) entry which is preliminary data.</text>
</comment>
<organism evidence="2 3">
    <name type="scientific">Pristionchus mayeri</name>
    <dbReference type="NCBI Taxonomy" id="1317129"/>
    <lineage>
        <taxon>Eukaryota</taxon>
        <taxon>Metazoa</taxon>
        <taxon>Ecdysozoa</taxon>
        <taxon>Nematoda</taxon>
        <taxon>Chromadorea</taxon>
        <taxon>Rhabditida</taxon>
        <taxon>Rhabditina</taxon>
        <taxon>Diplogasteromorpha</taxon>
        <taxon>Diplogasteroidea</taxon>
        <taxon>Neodiplogasteridae</taxon>
        <taxon>Pristionchus</taxon>
    </lineage>
</organism>
<accession>A0AAN4ZHS7</accession>
<feature type="non-terminal residue" evidence="2">
    <location>
        <position position="350"/>
    </location>
</feature>
<dbReference type="AlphaFoldDB" id="A0AAN4ZHS7"/>
<feature type="region of interest" description="Disordered" evidence="1">
    <location>
        <begin position="243"/>
        <end position="263"/>
    </location>
</feature>
<name>A0AAN4ZHS7_9BILA</name>
<gene>
    <name evidence="2" type="ORF">PMAYCL1PPCAC_11752</name>
</gene>
<keyword evidence="3" id="KW-1185">Reference proteome</keyword>
<reference evidence="3" key="1">
    <citation type="submission" date="2022-10" db="EMBL/GenBank/DDBJ databases">
        <title>Genome assembly of Pristionchus species.</title>
        <authorList>
            <person name="Yoshida K."/>
            <person name="Sommer R.J."/>
        </authorList>
    </citation>
    <scope>NUCLEOTIDE SEQUENCE [LARGE SCALE GENOMIC DNA]</scope>
    <source>
        <strain evidence="3">RS5460</strain>
    </source>
</reference>